<keyword evidence="2" id="KW-0812">Transmembrane</keyword>
<feature type="transmembrane region" description="Helical" evidence="2">
    <location>
        <begin position="134"/>
        <end position="163"/>
    </location>
</feature>
<evidence type="ECO:0000259" key="3">
    <source>
        <dbReference type="PROSITE" id="PS50202"/>
    </source>
</evidence>
<dbReference type="AlphaFoldDB" id="A0AAW2L2J9"/>
<evidence type="ECO:0000313" key="4">
    <source>
        <dbReference type="EMBL" id="KAL0312897.1"/>
    </source>
</evidence>
<dbReference type="PANTHER" id="PTHR10809">
    <property type="entry name" value="VESICLE-ASSOCIATED MEMBRANE PROTEIN-ASSOCIATED PROTEIN"/>
    <property type="match status" value="1"/>
</dbReference>
<dbReference type="PROSITE" id="PS50202">
    <property type="entry name" value="MSP"/>
    <property type="match status" value="1"/>
</dbReference>
<sequence>MEAFPNMRRDKLLNIEPQELRFLFEVRKQASCTIRLNNYSRNPVAFKVMTTNPQKYSVRPNIGIVSPRSSCDVTVTMRAPKEVPPNMECKDKFLIKSVVSSPGATVEATRRLVIQRHDRNGIQFGDLFMKGVTVVLVGLIFCYLMLPLIWSLIFMIMMLVIKMINKLVSDSVEDWIVKTLLYACIHFFTTLFRRKEKVPERK</sequence>
<dbReference type="GO" id="GO:0005789">
    <property type="term" value="C:endoplasmic reticulum membrane"/>
    <property type="evidence" value="ECO:0007669"/>
    <property type="project" value="InterPro"/>
</dbReference>
<reference evidence="4" key="1">
    <citation type="submission" date="2020-06" db="EMBL/GenBank/DDBJ databases">
        <authorList>
            <person name="Li T."/>
            <person name="Hu X."/>
            <person name="Zhang T."/>
            <person name="Song X."/>
            <person name="Zhang H."/>
            <person name="Dai N."/>
            <person name="Sheng W."/>
            <person name="Hou X."/>
            <person name="Wei L."/>
        </authorList>
    </citation>
    <scope>NUCLEOTIDE SEQUENCE</scope>
    <source>
        <strain evidence="4">G02</strain>
        <tissue evidence="4">Leaf</tissue>
    </source>
</reference>
<keyword evidence="2" id="KW-1133">Transmembrane helix</keyword>
<comment type="caution">
    <text evidence="4">The sequence shown here is derived from an EMBL/GenBank/DDBJ whole genome shotgun (WGS) entry which is preliminary data.</text>
</comment>
<dbReference type="EMBL" id="JACGWJ010000026">
    <property type="protein sequence ID" value="KAL0312897.1"/>
    <property type="molecule type" value="Genomic_DNA"/>
</dbReference>
<dbReference type="InterPro" id="IPR016763">
    <property type="entry name" value="VAP"/>
</dbReference>
<protein>
    <submittedName>
        <fullName evidence="4">Vesicle-associated protein 1-1</fullName>
    </submittedName>
</protein>
<dbReference type="InterPro" id="IPR008962">
    <property type="entry name" value="PapD-like_sf"/>
</dbReference>
<dbReference type="Pfam" id="PF00635">
    <property type="entry name" value="Motile_Sperm"/>
    <property type="match status" value="1"/>
</dbReference>
<dbReference type="GO" id="GO:0005886">
    <property type="term" value="C:plasma membrane"/>
    <property type="evidence" value="ECO:0007669"/>
    <property type="project" value="TreeGrafter"/>
</dbReference>
<keyword evidence="2" id="KW-0472">Membrane</keyword>
<dbReference type="SUPFAM" id="SSF49354">
    <property type="entry name" value="PapD-like"/>
    <property type="match status" value="1"/>
</dbReference>
<reference evidence="4" key="2">
    <citation type="journal article" date="2024" name="Plant">
        <title>Genomic evolution and insights into agronomic trait innovations of Sesamum species.</title>
        <authorList>
            <person name="Miao H."/>
            <person name="Wang L."/>
            <person name="Qu L."/>
            <person name="Liu H."/>
            <person name="Sun Y."/>
            <person name="Le M."/>
            <person name="Wang Q."/>
            <person name="Wei S."/>
            <person name="Zheng Y."/>
            <person name="Lin W."/>
            <person name="Duan Y."/>
            <person name="Cao H."/>
            <person name="Xiong S."/>
            <person name="Wang X."/>
            <person name="Wei L."/>
            <person name="Li C."/>
            <person name="Ma Q."/>
            <person name="Ju M."/>
            <person name="Zhao R."/>
            <person name="Li G."/>
            <person name="Mu C."/>
            <person name="Tian Q."/>
            <person name="Mei H."/>
            <person name="Zhang T."/>
            <person name="Gao T."/>
            <person name="Zhang H."/>
        </authorList>
    </citation>
    <scope>NUCLEOTIDE SEQUENCE</scope>
    <source>
        <strain evidence="4">G02</strain>
    </source>
</reference>
<evidence type="ECO:0000256" key="1">
    <source>
        <dbReference type="ARBA" id="ARBA00008932"/>
    </source>
</evidence>
<dbReference type="GO" id="GO:0061817">
    <property type="term" value="P:endoplasmic reticulum-plasma membrane tethering"/>
    <property type="evidence" value="ECO:0007669"/>
    <property type="project" value="TreeGrafter"/>
</dbReference>
<dbReference type="InterPro" id="IPR013783">
    <property type="entry name" value="Ig-like_fold"/>
</dbReference>
<dbReference type="GO" id="GO:0090158">
    <property type="term" value="P:endoplasmic reticulum membrane organization"/>
    <property type="evidence" value="ECO:0007669"/>
    <property type="project" value="TreeGrafter"/>
</dbReference>
<proteinExistence type="inferred from homology"/>
<dbReference type="FunFam" id="2.60.40.10:FF:000813">
    <property type="entry name" value="Vesicle-associated protein 1-1"/>
    <property type="match status" value="1"/>
</dbReference>
<evidence type="ECO:0000256" key="2">
    <source>
        <dbReference type="SAM" id="Phobius"/>
    </source>
</evidence>
<gene>
    <name evidence="4" type="ORF">Sradi_5689000</name>
</gene>
<organism evidence="4">
    <name type="scientific">Sesamum radiatum</name>
    <name type="common">Black benniseed</name>
    <dbReference type="NCBI Taxonomy" id="300843"/>
    <lineage>
        <taxon>Eukaryota</taxon>
        <taxon>Viridiplantae</taxon>
        <taxon>Streptophyta</taxon>
        <taxon>Embryophyta</taxon>
        <taxon>Tracheophyta</taxon>
        <taxon>Spermatophyta</taxon>
        <taxon>Magnoliopsida</taxon>
        <taxon>eudicotyledons</taxon>
        <taxon>Gunneridae</taxon>
        <taxon>Pentapetalae</taxon>
        <taxon>asterids</taxon>
        <taxon>lamiids</taxon>
        <taxon>Lamiales</taxon>
        <taxon>Pedaliaceae</taxon>
        <taxon>Sesamum</taxon>
    </lineage>
</organism>
<dbReference type="PANTHER" id="PTHR10809:SF160">
    <property type="entry name" value="VESICLE-ASSOCIATED PROTEIN 1-3"/>
    <property type="match status" value="1"/>
</dbReference>
<name>A0AAW2L2J9_SESRA</name>
<feature type="domain" description="MSP" evidence="3">
    <location>
        <begin position="12"/>
        <end position="132"/>
    </location>
</feature>
<accession>A0AAW2L2J9</accession>
<dbReference type="InterPro" id="IPR000535">
    <property type="entry name" value="MSP_dom"/>
</dbReference>
<dbReference type="Gene3D" id="2.60.40.10">
    <property type="entry name" value="Immunoglobulins"/>
    <property type="match status" value="1"/>
</dbReference>
<comment type="similarity">
    <text evidence="1">Belongs to the VAMP-associated protein (VAP) (TC 9.B.17) family.</text>
</comment>